<feature type="transmembrane region" description="Helical" evidence="7">
    <location>
        <begin position="220"/>
        <end position="244"/>
    </location>
</feature>
<keyword evidence="3" id="KW-1003">Cell membrane</keyword>
<evidence type="ECO:0000256" key="5">
    <source>
        <dbReference type="ARBA" id="ARBA00022989"/>
    </source>
</evidence>
<evidence type="ECO:0000256" key="3">
    <source>
        <dbReference type="ARBA" id="ARBA00022475"/>
    </source>
</evidence>
<evidence type="ECO:0000256" key="2">
    <source>
        <dbReference type="ARBA" id="ARBA00022448"/>
    </source>
</evidence>
<evidence type="ECO:0000313" key="9">
    <source>
        <dbReference type="Proteomes" id="UP000037931"/>
    </source>
</evidence>
<dbReference type="Gene3D" id="1.20.1250.20">
    <property type="entry name" value="MFS general substrate transporter like domains"/>
    <property type="match status" value="2"/>
</dbReference>
<dbReference type="Pfam" id="PF05977">
    <property type="entry name" value="MFS_3"/>
    <property type="match status" value="1"/>
</dbReference>
<dbReference type="Proteomes" id="UP000037931">
    <property type="component" value="Unassembled WGS sequence"/>
</dbReference>
<evidence type="ECO:0000256" key="4">
    <source>
        <dbReference type="ARBA" id="ARBA00022692"/>
    </source>
</evidence>
<dbReference type="CDD" id="cd06173">
    <property type="entry name" value="MFS_MefA_like"/>
    <property type="match status" value="1"/>
</dbReference>
<dbReference type="InterPro" id="IPR036259">
    <property type="entry name" value="MFS_trans_sf"/>
</dbReference>
<organism evidence="8 9">
    <name type="scientific">Pseudomonas asplenii</name>
    <dbReference type="NCBI Taxonomy" id="53407"/>
    <lineage>
        <taxon>Bacteria</taxon>
        <taxon>Pseudomonadati</taxon>
        <taxon>Pseudomonadota</taxon>
        <taxon>Gammaproteobacteria</taxon>
        <taxon>Pseudomonadales</taxon>
        <taxon>Pseudomonadaceae</taxon>
        <taxon>Pseudomonas</taxon>
    </lineage>
</organism>
<dbReference type="InterPro" id="IPR010290">
    <property type="entry name" value="TM_effector"/>
</dbReference>
<evidence type="ECO:0000256" key="6">
    <source>
        <dbReference type="ARBA" id="ARBA00023136"/>
    </source>
</evidence>
<feature type="transmembrane region" description="Helical" evidence="7">
    <location>
        <begin position="288"/>
        <end position="306"/>
    </location>
</feature>
<dbReference type="RefSeq" id="WP_054062617.1">
    <property type="nucleotide sequence ID" value="NZ_JSYZ01000007.1"/>
</dbReference>
<evidence type="ECO:0000256" key="1">
    <source>
        <dbReference type="ARBA" id="ARBA00004651"/>
    </source>
</evidence>
<evidence type="ECO:0000313" key="8">
    <source>
        <dbReference type="EMBL" id="KPA91252.1"/>
    </source>
</evidence>
<comment type="caution">
    <text evidence="8">The sequence shown here is derived from an EMBL/GenBank/DDBJ whole genome shotgun (WGS) entry which is preliminary data.</text>
</comment>
<proteinExistence type="predicted"/>
<feature type="transmembrane region" description="Helical" evidence="7">
    <location>
        <begin position="312"/>
        <end position="338"/>
    </location>
</feature>
<keyword evidence="2" id="KW-0813">Transport</keyword>
<dbReference type="GO" id="GO:0005886">
    <property type="term" value="C:plasma membrane"/>
    <property type="evidence" value="ECO:0007669"/>
    <property type="project" value="UniProtKB-SubCell"/>
</dbReference>
<dbReference type="PANTHER" id="PTHR23513:SF6">
    <property type="entry name" value="MAJOR FACILITATOR SUPERFAMILY ASSOCIATED DOMAIN-CONTAINING PROTEIN"/>
    <property type="match status" value="1"/>
</dbReference>
<reference evidence="8 9" key="1">
    <citation type="journal article" date="2015" name="PLoS ONE">
        <title>Rice-Infecting Pseudomonas Genomes Are Highly Accessorized and Harbor Multiple Putative Virulence Mechanisms to Cause Sheath Brown Rot.</title>
        <authorList>
            <person name="Quibod I.L."/>
            <person name="Grande G."/>
            <person name="Oreiro E.G."/>
            <person name="Borja F.N."/>
            <person name="Dossa G.S."/>
            <person name="Mauleon R."/>
            <person name="Cruz C.V."/>
            <person name="Oliva R."/>
        </authorList>
    </citation>
    <scope>NUCLEOTIDE SEQUENCE [LARGE SCALE GENOMIC DNA]</scope>
    <source>
        <strain evidence="8 9">IRRI 6609</strain>
    </source>
</reference>
<gene>
    <name evidence="8" type="ORF">PF66_02135</name>
</gene>
<accession>A0A0N0E4H2</accession>
<dbReference type="EMBL" id="JSYZ01000007">
    <property type="protein sequence ID" value="KPA91252.1"/>
    <property type="molecule type" value="Genomic_DNA"/>
</dbReference>
<dbReference type="SUPFAM" id="SSF103473">
    <property type="entry name" value="MFS general substrate transporter"/>
    <property type="match status" value="2"/>
</dbReference>
<evidence type="ECO:0000256" key="7">
    <source>
        <dbReference type="SAM" id="Phobius"/>
    </source>
</evidence>
<feature type="transmembrane region" description="Helical" evidence="7">
    <location>
        <begin position="171"/>
        <end position="199"/>
    </location>
</feature>
<dbReference type="AlphaFoldDB" id="A0A0N0E4H2"/>
<keyword evidence="9" id="KW-1185">Reference proteome</keyword>
<dbReference type="STRING" id="50340.PF66_02135"/>
<name>A0A0N0E4H2_9PSED</name>
<keyword evidence="6 7" id="KW-0472">Membrane</keyword>
<comment type="subcellular location">
    <subcellularLocation>
        <location evidence="1">Cell membrane</location>
        <topology evidence="1">Multi-pass membrane protein</topology>
    </subcellularLocation>
</comment>
<dbReference type="PANTHER" id="PTHR23513">
    <property type="entry name" value="INTEGRAL MEMBRANE EFFLUX PROTEIN-RELATED"/>
    <property type="match status" value="1"/>
</dbReference>
<feature type="transmembrane region" description="Helical" evidence="7">
    <location>
        <begin position="378"/>
        <end position="394"/>
    </location>
</feature>
<keyword evidence="4 7" id="KW-0812">Transmembrane</keyword>
<feature type="transmembrane region" description="Helical" evidence="7">
    <location>
        <begin position="350"/>
        <end position="372"/>
    </location>
</feature>
<sequence>MQALNLNRSTRTLSVGYFFSKCGEFAFETAFAVAVVSMTEANLLLIGMVYFFRYLPSALFSPIGGWLADNCQKRRTLVGVELAKSVLALAFLALFSFATPALLVVIGLAMLMTALDCLYVPTFRAYFPDIVEKDRLSSVNSGVQVIEDISSILGPLVFSAFALSLGSAVTFLFFAACLALSAISIATLLPGKVSVPVAFDGRSVIRDALRSVGELRVGNAPLFAVICCTTLCAMFATSVIRFILPASVLEHFGSEAAVGYVFSLLAAGTVLGGMLYTRLNRQTTARLVLRYWALYGALFFAAAIALQFHSWLFLAILFVVGFVGAFVDIAIVTNIQCLSDDRQVGRNFSLYYFTAVIGDAVSGLIASLVFLLAGPATFIWMTLMLFVAPLRWNMKGSSDDAKHRAD</sequence>
<evidence type="ECO:0008006" key="10">
    <source>
        <dbReference type="Google" id="ProtNLM"/>
    </source>
</evidence>
<protein>
    <recommendedName>
        <fullName evidence="10">Arabinose efflux permease family protein</fullName>
    </recommendedName>
</protein>
<dbReference type="PATRIC" id="fig|50340.43.peg.5503"/>
<feature type="transmembrane region" description="Helical" evidence="7">
    <location>
        <begin position="256"/>
        <end position="276"/>
    </location>
</feature>
<dbReference type="OrthoDB" id="6637926at2"/>
<keyword evidence="5 7" id="KW-1133">Transmembrane helix</keyword>